<accession>A0A2P5DGH7</accession>
<feature type="region of interest" description="Disordered" evidence="5">
    <location>
        <begin position="1203"/>
        <end position="1222"/>
    </location>
</feature>
<protein>
    <submittedName>
        <fullName evidence="7">Zinc finger-domain containing protein</fullName>
    </submittedName>
</protein>
<feature type="region of interest" description="Disordered" evidence="5">
    <location>
        <begin position="738"/>
        <end position="815"/>
    </location>
</feature>
<feature type="compositionally biased region" description="Basic and acidic residues" evidence="5">
    <location>
        <begin position="782"/>
        <end position="795"/>
    </location>
</feature>
<evidence type="ECO:0000256" key="3">
    <source>
        <dbReference type="ARBA" id="ARBA00022833"/>
    </source>
</evidence>
<dbReference type="InterPro" id="IPR011011">
    <property type="entry name" value="Znf_FYVE_PHD"/>
</dbReference>
<feature type="compositionally biased region" description="Basic and acidic residues" evidence="5">
    <location>
        <begin position="833"/>
        <end position="845"/>
    </location>
</feature>
<feature type="region of interest" description="Disordered" evidence="5">
    <location>
        <begin position="875"/>
        <end position="894"/>
    </location>
</feature>
<keyword evidence="3" id="KW-0862">Zinc</keyword>
<dbReference type="Pfam" id="PF12738">
    <property type="entry name" value="PTCB-BRCT"/>
    <property type="match status" value="1"/>
</dbReference>
<feature type="coiled-coil region" evidence="4">
    <location>
        <begin position="192"/>
        <end position="219"/>
    </location>
</feature>
<keyword evidence="8" id="KW-1185">Reference proteome</keyword>
<feature type="compositionally biased region" description="Basic and acidic residues" evidence="5">
    <location>
        <begin position="641"/>
        <end position="652"/>
    </location>
</feature>
<evidence type="ECO:0000256" key="4">
    <source>
        <dbReference type="SAM" id="Coils"/>
    </source>
</evidence>
<feature type="region of interest" description="Disordered" evidence="5">
    <location>
        <begin position="319"/>
        <end position="353"/>
    </location>
</feature>
<dbReference type="Proteomes" id="UP000237000">
    <property type="component" value="Unassembled WGS sequence"/>
</dbReference>
<keyword evidence="2" id="KW-0863">Zinc-finger</keyword>
<sequence>MMMETSQPVGAFRGVCFVLVGFDPINEHKIRFKLVEGGGVDAGQYSRNCTHVIGDKIVYDHPLCVTARKDGKIVVNSLWVDHSFDSGTPNDHSMIMYRLPKDLNGIPGAKSLIVCLTGYQRQDRDDIMAMVRLMGAQFSKPLVANKVTHLICYKFEGEKYELAKRLPQIKLVNHRWLEDCLRDWELLPEANYNKSDYELEMMEAEAKDSEDEAEETSVKQYAVDKVHKSPPSLKDRLPEEHKSPKFVAVEQNILPDSTLPRDTLNVNTTEHTYHVDGIENRSVEASNSDNVPVSYAFGYQDAGSLKQNPYSDLPYPLYRTPDGKNARNDLTSNSGSAERPPHSDGKFSARSCTRKTPRRLGELLCNGSGFDKEPLVKLLVDDLSSSILMPAQVENKIGPDYVEAPKKGIDLPSGVYPTDFSPPREIRNGSYGSPSLQKTSNNVKSCIRKSPSPSGKVSGLQPMPSLDEYANVNSAIESRSTNLTIQFSSFTTSPPGERPLSKSMMSKSGPHDSANEKTSPSSSKKLKMSALSGVPDFNDFVMGNSTTVTVDMGEPQNDQEGVNGSASNRDPGINKSSGSSSLNLVGDENLVAKPLRKKVVAKKTLGARPKKGSTANQKGSIYLGKEIRSQNDAAMGLSGEENEKSPLAKKPELSSPIVNEEAPTKAERNNANKSADYAVHKIESPDDETEAPEEKEELASENVVNEENDIAMEKKSTDVQHLSNDDTASIQEMALEQVKEGNESENAVNNTLVKPSSKGDSLKRKKLKEKKCTTGKPKKKKVLDVRNETKSKELVDSEEIQNEDNEVKEIEEEKTAVTGSVAKSKCCNVSESKLKNSVEEEKENKPISGGAENKSRAKKHAEKSSVESVITPKNIKQSAAKCSPNSSRQVGRVTNGVRAEPVMFILSGHRFQRKEFQSVIRRLKGKFCRDSHQWSYQATHFIAPDPIRRTEKFFAAAASGRWILKTDYLTASNQAGKFMEEEPYEWYKNGLNEDGAINLEAPRKWRLLRERTGHGAFHGMRIIIYGECIAPPLDTLKRVVKAGDGTILATSPPYTRFLDSGADFAIVTPGMPRVDAWVQEFLKHEIPCVVADYLVEYVCKPGYSLDKHVLYNTHAWAEKSFGKLQERAEEVVVDLTPPDSSGNDVACQVCGSRDRGEVMLICGNENGSTGCGVGCHIECCDPPFDDIPEDDWFCLDCIKSKTSEKSSKKKRKKGFSSLKSKE</sequence>
<evidence type="ECO:0000313" key="7">
    <source>
        <dbReference type="EMBL" id="PON72414.1"/>
    </source>
</evidence>
<keyword evidence="1" id="KW-0479">Metal-binding</keyword>
<dbReference type="SMART" id="SM00292">
    <property type="entry name" value="BRCT"/>
    <property type="match status" value="4"/>
</dbReference>
<dbReference type="CDD" id="cd17738">
    <property type="entry name" value="BRCT_TopBP1_rpt7"/>
    <property type="match status" value="1"/>
</dbReference>
<dbReference type="PANTHER" id="PTHR47181:SF2">
    <property type="entry name" value="BRCA1 C TERMINUS DOMAIN CONTAINING PROTEIN, EXPRESSED"/>
    <property type="match status" value="1"/>
</dbReference>
<dbReference type="InterPro" id="IPR013083">
    <property type="entry name" value="Znf_RING/FYVE/PHD"/>
</dbReference>
<feature type="compositionally biased region" description="Polar residues" evidence="5">
    <location>
        <begin position="556"/>
        <end position="583"/>
    </location>
</feature>
<dbReference type="InterPro" id="IPR001965">
    <property type="entry name" value="Znf_PHD"/>
</dbReference>
<dbReference type="SUPFAM" id="SSF57903">
    <property type="entry name" value="FYVE/PHD zinc finger"/>
    <property type="match status" value="1"/>
</dbReference>
<comment type="caution">
    <text evidence="7">The sequence shown here is derived from an EMBL/GenBank/DDBJ whole genome shotgun (WGS) entry which is preliminary data.</text>
</comment>
<dbReference type="SMART" id="SM00249">
    <property type="entry name" value="PHD"/>
    <property type="match status" value="1"/>
</dbReference>
<reference evidence="8" key="1">
    <citation type="submission" date="2016-06" db="EMBL/GenBank/DDBJ databases">
        <title>Parallel loss of symbiosis genes in relatives of nitrogen-fixing non-legume Parasponia.</title>
        <authorList>
            <person name="Van Velzen R."/>
            <person name="Holmer R."/>
            <person name="Bu F."/>
            <person name="Rutten L."/>
            <person name="Van Zeijl A."/>
            <person name="Liu W."/>
            <person name="Santuari L."/>
            <person name="Cao Q."/>
            <person name="Sharma T."/>
            <person name="Shen D."/>
            <person name="Roswanjaya Y."/>
            <person name="Wardhani T."/>
            <person name="Kalhor M.S."/>
            <person name="Jansen J."/>
            <person name="Van den Hoogen J."/>
            <person name="Gungor B."/>
            <person name="Hartog M."/>
            <person name="Hontelez J."/>
            <person name="Verver J."/>
            <person name="Yang W.-C."/>
            <person name="Schijlen E."/>
            <person name="Repin R."/>
            <person name="Schilthuizen M."/>
            <person name="Schranz E."/>
            <person name="Heidstra R."/>
            <person name="Miyata K."/>
            <person name="Fedorova E."/>
            <person name="Kohlen W."/>
            <person name="Bisseling T."/>
            <person name="Smit S."/>
            <person name="Geurts R."/>
        </authorList>
    </citation>
    <scope>NUCLEOTIDE SEQUENCE [LARGE SCALE GENOMIC DNA]</scope>
    <source>
        <strain evidence="8">cv. RG33-2</strain>
    </source>
</reference>
<feature type="compositionally biased region" description="Polar residues" evidence="5">
    <location>
        <begin position="430"/>
        <end position="444"/>
    </location>
</feature>
<dbReference type="InParanoid" id="A0A2P5DGH7"/>
<feature type="region of interest" description="Disordered" evidence="5">
    <location>
        <begin position="547"/>
        <end position="585"/>
    </location>
</feature>
<feature type="compositionally biased region" description="Polar residues" evidence="5">
    <location>
        <begin position="744"/>
        <end position="754"/>
    </location>
</feature>
<dbReference type="InterPro" id="IPR044254">
    <property type="entry name" value="At4g02110-like"/>
</dbReference>
<dbReference type="AlphaFoldDB" id="A0A2P5DGH7"/>
<dbReference type="SUPFAM" id="SSF52113">
    <property type="entry name" value="BRCT domain"/>
    <property type="match status" value="3"/>
</dbReference>
<dbReference type="InterPro" id="IPR001357">
    <property type="entry name" value="BRCT_dom"/>
</dbReference>
<organism evidence="7 8">
    <name type="scientific">Trema orientale</name>
    <name type="common">Charcoal tree</name>
    <name type="synonym">Celtis orientalis</name>
    <dbReference type="NCBI Taxonomy" id="63057"/>
    <lineage>
        <taxon>Eukaryota</taxon>
        <taxon>Viridiplantae</taxon>
        <taxon>Streptophyta</taxon>
        <taxon>Embryophyta</taxon>
        <taxon>Tracheophyta</taxon>
        <taxon>Spermatophyta</taxon>
        <taxon>Magnoliopsida</taxon>
        <taxon>eudicotyledons</taxon>
        <taxon>Gunneridae</taxon>
        <taxon>Pentapetalae</taxon>
        <taxon>rosids</taxon>
        <taxon>fabids</taxon>
        <taxon>Rosales</taxon>
        <taxon>Cannabaceae</taxon>
        <taxon>Trema</taxon>
    </lineage>
</organism>
<evidence type="ECO:0000256" key="2">
    <source>
        <dbReference type="ARBA" id="ARBA00022771"/>
    </source>
</evidence>
<feature type="region of interest" description="Disordered" evidence="5">
    <location>
        <begin position="602"/>
        <end position="707"/>
    </location>
</feature>
<feature type="domain" description="BRCT" evidence="6">
    <location>
        <begin position="110"/>
        <end position="194"/>
    </location>
</feature>
<feature type="region of interest" description="Disordered" evidence="5">
    <location>
        <begin position="412"/>
        <end position="462"/>
    </location>
</feature>
<evidence type="ECO:0000256" key="5">
    <source>
        <dbReference type="SAM" id="MobiDB-lite"/>
    </source>
</evidence>
<feature type="region of interest" description="Disordered" evidence="5">
    <location>
        <begin position="486"/>
        <end position="527"/>
    </location>
</feature>
<feature type="region of interest" description="Disordered" evidence="5">
    <location>
        <begin position="833"/>
        <end position="870"/>
    </location>
</feature>
<dbReference type="OrthoDB" id="1935339at2759"/>
<feature type="compositionally biased region" description="Acidic residues" evidence="5">
    <location>
        <begin position="685"/>
        <end position="696"/>
    </location>
</feature>
<evidence type="ECO:0000313" key="8">
    <source>
        <dbReference type="Proteomes" id="UP000237000"/>
    </source>
</evidence>
<name>A0A2P5DGH7_TREOI</name>
<dbReference type="Gene3D" id="3.40.50.10190">
    <property type="entry name" value="BRCT domain"/>
    <property type="match status" value="4"/>
</dbReference>
<proteinExistence type="predicted"/>
<feature type="domain" description="BRCT" evidence="6">
    <location>
        <begin position="901"/>
        <end position="986"/>
    </location>
</feature>
<keyword evidence="4" id="KW-0175">Coiled coil</keyword>
<dbReference type="Gene3D" id="3.30.40.10">
    <property type="entry name" value="Zinc/RING finger domain, C3HC4 (zinc finger)"/>
    <property type="match status" value="1"/>
</dbReference>
<dbReference type="STRING" id="63057.A0A2P5DGH7"/>
<dbReference type="InterPro" id="IPR036420">
    <property type="entry name" value="BRCT_dom_sf"/>
</dbReference>
<gene>
    <name evidence="7" type="ORF">TorRG33x02_252120</name>
</gene>
<dbReference type="PROSITE" id="PS50172">
    <property type="entry name" value="BRCT"/>
    <property type="match status" value="2"/>
</dbReference>
<feature type="compositionally biased region" description="Basic and acidic residues" evidence="5">
    <location>
        <begin position="805"/>
        <end position="815"/>
    </location>
</feature>
<dbReference type="EMBL" id="JXTC01000272">
    <property type="protein sequence ID" value="PON72414.1"/>
    <property type="molecule type" value="Genomic_DNA"/>
</dbReference>
<evidence type="ECO:0000256" key="1">
    <source>
        <dbReference type="ARBA" id="ARBA00022723"/>
    </source>
</evidence>
<dbReference type="FunCoup" id="A0A2P5DGH7">
    <property type="interactions" value="44"/>
</dbReference>
<dbReference type="PANTHER" id="PTHR47181">
    <property type="entry name" value="BRCA1 C TERMINUS DOMAIN CONTAINING PROTEIN, EXPRESSED"/>
    <property type="match status" value="1"/>
</dbReference>
<evidence type="ECO:0000259" key="6">
    <source>
        <dbReference type="PROSITE" id="PS50172"/>
    </source>
</evidence>
<dbReference type="GO" id="GO:0008270">
    <property type="term" value="F:zinc ion binding"/>
    <property type="evidence" value="ECO:0007669"/>
    <property type="project" value="UniProtKB-KW"/>
</dbReference>
<feature type="compositionally biased region" description="Low complexity" evidence="5">
    <location>
        <begin position="517"/>
        <end position="527"/>
    </location>
</feature>
<dbReference type="Pfam" id="PF00533">
    <property type="entry name" value="BRCT"/>
    <property type="match status" value="1"/>
</dbReference>